<comment type="function">
    <text evidence="6">Also exhibits azoreductase activity. Catalyzes the reductive cleavage of the azo bond in aromatic azo compounds to the corresponding amines.</text>
</comment>
<comment type="catalytic activity">
    <reaction evidence="5">
        <text>N,N-dimethyl-1,4-phenylenediamine + anthranilate + 2 NAD(+) = 2-(4-dimethylaminophenyl)diazenylbenzoate + 2 NADH + 2 H(+)</text>
        <dbReference type="Rhea" id="RHEA:55872"/>
        <dbReference type="ChEBI" id="CHEBI:15378"/>
        <dbReference type="ChEBI" id="CHEBI:15783"/>
        <dbReference type="ChEBI" id="CHEBI:16567"/>
        <dbReference type="ChEBI" id="CHEBI:57540"/>
        <dbReference type="ChEBI" id="CHEBI:57945"/>
        <dbReference type="ChEBI" id="CHEBI:71579"/>
        <dbReference type="EC" id="1.7.1.17"/>
    </reaction>
    <physiologicalReaction direction="right-to-left" evidence="5">
        <dbReference type="Rhea" id="RHEA:55874"/>
    </physiologicalReaction>
</comment>
<dbReference type="Gene3D" id="3.40.50.360">
    <property type="match status" value="1"/>
</dbReference>
<dbReference type="InterPro" id="IPR029039">
    <property type="entry name" value="Flavoprotein-like_sf"/>
</dbReference>
<dbReference type="HAMAP" id="MF_01216">
    <property type="entry name" value="Azoreductase_type1"/>
    <property type="match status" value="1"/>
</dbReference>
<feature type="domain" description="Flavodoxin-like fold" evidence="7">
    <location>
        <begin position="7"/>
        <end position="191"/>
    </location>
</feature>
<keyword evidence="9" id="KW-1185">Reference proteome</keyword>
<evidence type="ECO:0000256" key="3">
    <source>
        <dbReference type="ARBA" id="ARBA00023002"/>
    </source>
</evidence>
<comment type="function">
    <text evidence="6">Quinone reductase that provides resistance to thiol-specific stress caused by electrophilic quinones.</text>
</comment>
<dbReference type="EC" id="1.7.1.17" evidence="6"/>
<keyword evidence="1 6" id="KW-0285">Flavoprotein</keyword>
<dbReference type="EMBL" id="BSNJ01000001">
    <property type="protein sequence ID" value="GLQ19614.1"/>
    <property type="molecule type" value="Genomic_DNA"/>
</dbReference>
<evidence type="ECO:0000313" key="8">
    <source>
        <dbReference type="EMBL" id="GLQ19614.1"/>
    </source>
</evidence>
<evidence type="ECO:0000256" key="2">
    <source>
        <dbReference type="ARBA" id="ARBA00022643"/>
    </source>
</evidence>
<dbReference type="InterPro" id="IPR003680">
    <property type="entry name" value="Flavodoxin_fold"/>
</dbReference>
<comment type="caution">
    <text evidence="6">Lacks conserved residue(s) required for the propagation of feature annotation.</text>
</comment>
<organism evidence="8 9">
    <name type="scientific">Algimonas porphyrae</name>
    <dbReference type="NCBI Taxonomy" id="1128113"/>
    <lineage>
        <taxon>Bacteria</taxon>
        <taxon>Pseudomonadati</taxon>
        <taxon>Pseudomonadota</taxon>
        <taxon>Alphaproteobacteria</taxon>
        <taxon>Maricaulales</taxon>
        <taxon>Robiginitomaculaceae</taxon>
        <taxon>Algimonas</taxon>
    </lineage>
</organism>
<comment type="caution">
    <text evidence="8">The sequence shown here is derived from an EMBL/GenBank/DDBJ whole genome shotgun (WGS) entry which is preliminary data.</text>
</comment>
<feature type="binding site" evidence="6">
    <location>
        <position position="13"/>
    </location>
    <ligand>
        <name>FMN</name>
        <dbReference type="ChEBI" id="CHEBI:58210"/>
    </ligand>
</feature>
<dbReference type="Pfam" id="PF02525">
    <property type="entry name" value="Flavodoxin_2"/>
    <property type="match status" value="1"/>
</dbReference>
<keyword evidence="3 6" id="KW-0560">Oxidoreductase</keyword>
<comment type="cofactor">
    <cofactor evidence="6">
        <name>FMN</name>
        <dbReference type="ChEBI" id="CHEBI:58210"/>
    </cofactor>
    <text evidence="6">Binds 1 FMN per subunit.</text>
</comment>
<comment type="similarity">
    <text evidence="6">Belongs to the azoreductase type 1 family.</text>
</comment>
<accession>A0ABQ5UXG2</accession>
<protein>
    <recommendedName>
        <fullName evidence="6">FMN dependent NADH:quinone oxidoreductase</fullName>
        <ecNumber evidence="6">1.6.5.-</ecNumber>
    </recommendedName>
    <alternativeName>
        <fullName evidence="6">Azo-dye reductase</fullName>
    </alternativeName>
    <alternativeName>
        <fullName evidence="6">FMN-dependent NADH-azo compound oxidoreductase</fullName>
    </alternativeName>
    <alternativeName>
        <fullName evidence="6">FMN-dependent NADH-azoreductase</fullName>
        <ecNumber evidence="6">1.7.1.17</ecNumber>
    </alternativeName>
</protein>
<evidence type="ECO:0000256" key="4">
    <source>
        <dbReference type="ARBA" id="ARBA00023027"/>
    </source>
</evidence>
<gene>
    <name evidence="6 8" type="primary">azoR</name>
    <name evidence="8" type="ORF">GCM10007854_05690</name>
</gene>
<comment type="catalytic activity">
    <reaction evidence="6">
        <text>2 a quinone + NADH + H(+) = 2 a 1,4-benzosemiquinone + NAD(+)</text>
        <dbReference type="Rhea" id="RHEA:65952"/>
        <dbReference type="ChEBI" id="CHEBI:15378"/>
        <dbReference type="ChEBI" id="CHEBI:57540"/>
        <dbReference type="ChEBI" id="CHEBI:57945"/>
        <dbReference type="ChEBI" id="CHEBI:132124"/>
        <dbReference type="ChEBI" id="CHEBI:134225"/>
    </reaction>
</comment>
<dbReference type="Proteomes" id="UP001161390">
    <property type="component" value="Unassembled WGS sequence"/>
</dbReference>
<evidence type="ECO:0000313" key="9">
    <source>
        <dbReference type="Proteomes" id="UP001161390"/>
    </source>
</evidence>
<dbReference type="InterPro" id="IPR023048">
    <property type="entry name" value="NADH:quinone_OxRdtase_FMN_depd"/>
</dbReference>
<dbReference type="EC" id="1.6.5.-" evidence="6"/>
<name>A0ABQ5UXG2_9PROT</name>
<keyword evidence="2 6" id="KW-0288">FMN</keyword>
<dbReference type="InterPro" id="IPR050104">
    <property type="entry name" value="FMN-dep_NADH:Q_OxRdtase_AzoR1"/>
</dbReference>
<feature type="binding site" evidence="6">
    <location>
        <begin position="19"/>
        <end position="21"/>
    </location>
    <ligand>
        <name>FMN</name>
        <dbReference type="ChEBI" id="CHEBI:58210"/>
    </ligand>
</feature>
<evidence type="ECO:0000259" key="7">
    <source>
        <dbReference type="Pfam" id="PF02525"/>
    </source>
</evidence>
<comment type="subunit">
    <text evidence="6">Homodimer.</text>
</comment>
<proteinExistence type="inferred from homology"/>
<reference evidence="8" key="1">
    <citation type="journal article" date="2014" name="Int. J. Syst. Evol. Microbiol.">
        <title>Complete genome of a new Firmicutes species belonging to the dominant human colonic microbiota ('Ruminococcus bicirculans') reveals two chromosomes and a selective capacity to utilize plant glucans.</title>
        <authorList>
            <consortium name="NISC Comparative Sequencing Program"/>
            <person name="Wegmann U."/>
            <person name="Louis P."/>
            <person name="Goesmann A."/>
            <person name="Henrissat B."/>
            <person name="Duncan S.H."/>
            <person name="Flint H.J."/>
        </authorList>
    </citation>
    <scope>NUCLEOTIDE SEQUENCE</scope>
    <source>
        <strain evidence="8">NBRC 108216</strain>
    </source>
</reference>
<dbReference type="PANTHER" id="PTHR43741">
    <property type="entry name" value="FMN-DEPENDENT NADH-AZOREDUCTASE 1"/>
    <property type="match status" value="1"/>
</dbReference>
<dbReference type="PANTHER" id="PTHR43741:SF2">
    <property type="entry name" value="FMN-DEPENDENT NADH:QUINONE OXIDOREDUCTASE"/>
    <property type="match status" value="1"/>
</dbReference>
<evidence type="ECO:0000256" key="5">
    <source>
        <dbReference type="ARBA" id="ARBA00048542"/>
    </source>
</evidence>
<dbReference type="RefSeq" id="WP_284369419.1">
    <property type="nucleotide sequence ID" value="NZ_BSNJ01000001.1"/>
</dbReference>
<sequence>MSHPLSILRVDSSARQEGSVSRDLADLFIDQIAETRPVHVRTRDVSTGLPVVTADWVNANFTPEAERTNAQTSTLNGSDSLIDEIDQADLLVISLPIYNFGVPASLKLWIDQIARAGKTFRYTENGPVGLLSGKRAVILVASGGTKVGSEIDFATPYLRHVMGFIGITDVEILVADQLMMNGADKVEKTRTQVRTLAA</sequence>
<evidence type="ECO:0000256" key="6">
    <source>
        <dbReference type="HAMAP-Rule" id="MF_01216"/>
    </source>
</evidence>
<reference evidence="8" key="2">
    <citation type="submission" date="2023-01" db="EMBL/GenBank/DDBJ databases">
        <title>Draft genome sequence of Algimonas porphyrae strain NBRC 108216.</title>
        <authorList>
            <person name="Sun Q."/>
            <person name="Mori K."/>
        </authorList>
    </citation>
    <scope>NUCLEOTIDE SEQUENCE</scope>
    <source>
        <strain evidence="8">NBRC 108216</strain>
    </source>
</reference>
<keyword evidence="4 6" id="KW-0520">NAD</keyword>
<dbReference type="SUPFAM" id="SSF52218">
    <property type="entry name" value="Flavoproteins"/>
    <property type="match status" value="1"/>
</dbReference>
<evidence type="ECO:0000256" key="1">
    <source>
        <dbReference type="ARBA" id="ARBA00022630"/>
    </source>
</evidence>